<organism evidence="2 3">
    <name type="scientific">Amycolatopsis ultiminotia</name>
    <dbReference type="NCBI Taxonomy" id="543629"/>
    <lineage>
        <taxon>Bacteria</taxon>
        <taxon>Bacillati</taxon>
        <taxon>Actinomycetota</taxon>
        <taxon>Actinomycetes</taxon>
        <taxon>Pseudonocardiales</taxon>
        <taxon>Pseudonocardiaceae</taxon>
        <taxon>Amycolatopsis</taxon>
    </lineage>
</organism>
<evidence type="ECO:0000313" key="3">
    <source>
        <dbReference type="Proteomes" id="UP001500689"/>
    </source>
</evidence>
<comment type="caution">
    <text evidence="2">The sequence shown here is derived from an EMBL/GenBank/DDBJ whole genome shotgun (WGS) entry which is preliminary data.</text>
</comment>
<dbReference type="RefSeq" id="WP_344865886.1">
    <property type="nucleotide sequence ID" value="NZ_BAAAZN010000015.1"/>
</dbReference>
<dbReference type="Proteomes" id="UP001500689">
    <property type="component" value="Unassembled WGS sequence"/>
</dbReference>
<reference evidence="3" key="1">
    <citation type="journal article" date="2019" name="Int. J. Syst. Evol. Microbiol.">
        <title>The Global Catalogue of Microorganisms (GCM) 10K type strain sequencing project: providing services to taxonomists for standard genome sequencing and annotation.</title>
        <authorList>
            <consortium name="The Broad Institute Genomics Platform"/>
            <consortium name="The Broad Institute Genome Sequencing Center for Infectious Disease"/>
            <person name="Wu L."/>
            <person name="Ma J."/>
        </authorList>
    </citation>
    <scope>NUCLEOTIDE SEQUENCE [LARGE SCALE GENOMIC DNA]</scope>
    <source>
        <strain evidence="3">JCM 16898</strain>
    </source>
</reference>
<proteinExistence type="predicted"/>
<feature type="chain" id="PRO_5045359297" evidence="1">
    <location>
        <begin position="29"/>
        <end position="176"/>
    </location>
</feature>
<evidence type="ECO:0000256" key="1">
    <source>
        <dbReference type="SAM" id="SignalP"/>
    </source>
</evidence>
<protein>
    <submittedName>
        <fullName evidence="2">DUF3558 domain-containing protein</fullName>
    </submittedName>
</protein>
<dbReference type="InterPro" id="IPR024520">
    <property type="entry name" value="DUF3558"/>
</dbReference>
<evidence type="ECO:0000313" key="2">
    <source>
        <dbReference type="EMBL" id="GAA3568434.1"/>
    </source>
</evidence>
<sequence>MADPAPGRRLLLVLPLAVLLAACGRAPAAQRAMPAGIGPESAPTSSASLAGLDPCTLLSPQDRSTAGLTEQGKAKTIGEARACDWTVPSIYGVTVTLDETNGLANLDVSGGVRTKKKVGTHEALQVSGRGGACAVLVGVRDSASVQVDVSNANFADVPLACSRASAVAGLLEPKLP</sequence>
<dbReference type="EMBL" id="BAAAZN010000015">
    <property type="protein sequence ID" value="GAA3568434.1"/>
    <property type="molecule type" value="Genomic_DNA"/>
</dbReference>
<name>A0ABP6XMG1_9PSEU</name>
<gene>
    <name evidence="2" type="ORF">GCM10022222_60540</name>
</gene>
<keyword evidence="1" id="KW-0732">Signal</keyword>
<keyword evidence="3" id="KW-1185">Reference proteome</keyword>
<accession>A0ABP6XMG1</accession>
<feature type="signal peptide" evidence="1">
    <location>
        <begin position="1"/>
        <end position="28"/>
    </location>
</feature>
<dbReference type="Pfam" id="PF12079">
    <property type="entry name" value="DUF3558"/>
    <property type="match status" value="1"/>
</dbReference>